<evidence type="ECO:0000256" key="3">
    <source>
        <dbReference type="ARBA" id="ARBA00023163"/>
    </source>
</evidence>
<dbReference type="Gene3D" id="1.10.10.10">
    <property type="entry name" value="Winged helix-like DNA-binding domain superfamily/Winged helix DNA-binding domain"/>
    <property type="match status" value="1"/>
</dbReference>
<dbReference type="PANTHER" id="PTHR33154:SF33">
    <property type="entry name" value="TRANSCRIPTIONAL REPRESSOR SDPR"/>
    <property type="match status" value="1"/>
</dbReference>
<keyword evidence="2" id="KW-0238">DNA-binding</keyword>
<dbReference type="SMART" id="SM00418">
    <property type="entry name" value="HTH_ARSR"/>
    <property type="match status" value="1"/>
</dbReference>
<keyword evidence="3" id="KW-0804">Transcription</keyword>
<dbReference type="SUPFAM" id="SSF46785">
    <property type="entry name" value="Winged helix' DNA-binding domain"/>
    <property type="match status" value="1"/>
</dbReference>
<sequence>MKFRFYPKESKLYDFLRFPRLLFYKEEYEKDEYKESLTGQNYREVSMSNYLDFAQRAEDRLKPFALEIEKFYFKPLLLNSNNFIDLITRTETIFGYSNEKEFLYSLLDLKDHEINNSIVTSLILICEENEPYIEEIKDKAKEISSNKEKIISFIKDLPIDSALKWNLFMMIEDPLDYTKKYVELMLEIIPIFNEFYNSIEREVCDYGNHLEDYLNKNGSNAVSELTDYILDPKIIEQEEVSILISVVFSYAISISLRGKDNYIGWGLKVEDAIRQLKEINENKINERVQIFKNLGDKTRYEVLKLISSGETSTKVIAEALGVSSATISYHINNFLTSKVVKMDKIDNKYVYVVDYELLNRTIEEFKEDLKFPE</sequence>
<reference evidence="5" key="1">
    <citation type="submission" date="2020-08" db="EMBL/GenBank/DDBJ databases">
        <title>Genome public.</title>
        <authorList>
            <person name="Liu C."/>
            <person name="Sun Q."/>
        </authorList>
    </citation>
    <scope>NUCLEOTIDE SEQUENCE</scope>
    <source>
        <strain evidence="5">BX21</strain>
    </source>
</reference>
<evidence type="ECO:0000313" key="5">
    <source>
        <dbReference type="EMBL" id="MBC8586974.1"/>
    </source>
</evidence>
<dbReference type="InterPro" id="IPR036390">
    <property type="entry name" value="WH_DNA-bd_sf"/>
</dbReference>
<evidence type="ECO:0000256" key="2">
    <source>
        <dbReference type="ARBA" id="ARBA00023125"/>
    </source>
</evidence>
<evidence type="ECO:0000259" key="4">
    <source>
        <dbReference type="PROSITE" id="PS50987"/>
    </source>
</evidence>
<accession>A0A926EVB4</accession>
<keyword evidence="1" id="KW-0805">Transcription regulation</keyword>
<protein>
    <submittedName>
        <fullName evidence="5">Winged helix-turn-helix transcriptional regulator</fullName>
    </submittedName>
</protein>
<dbReference type="Pfam" id="PF12840">
    <property type="entry name" value="HTH_20"/>
    <property type="match status" value="1"/>
</dbReference>
<organism evidence="5 6">
    <name type="scientific">Paratissierella segnis</name>
    <dbReference type="NCBI Taxonomy" id="2763679"/>
    <lineage>
        <taxon>Bacteria</taxon>
        <taxon>Bacillati</taxon>
        <taxon>Bacillota</taxon>
        <taxon>Tissierellia</taxon>
        <taxon>Tissierellales</taxon>
        <taxon>Tissierellaceae</taxon>
        <taxon>Paratissierella</taxon>
    </lineage>
</organism>
<dbReference type="RefSeq" id="WP_262428444.1">
    <property type="nucleotide sequence ID" value="NZ_JACRTG010000005.1"/>
</dbReference>
<dbReference type="EMBL" id="JACRTG010000005">
    <property type="protein sequence ID" value="MBC8586974.1"/>
    <property type="molecule type" value="Genomic_DNA"/>
</dbReference>
<dbReference type="PROSITE" id="PS50987">
    <property type="entry name" value="HTH_ARSR_2"/>
    <property type="match status" value="1"/>
</dbReference>
<dbReference type="PANTHER" id="PTHR33154">
    <property type="entry name" value="TRANSCRIPTIONAL REGULATOR, ARSR FAMILY"/>
    <property type="match status" value="1"/>
</dbReference>
<proteinExistence type="predicted"/>
<evidence type="ECO:0000256" key="1">
    <source>
        <dbReference type="ARBA" id="ARBA00023015"/>
    </source>
</evidence>
<dbReference type="InterPro" id="IPR036388">
    <property type="entry name" value="WH-like_DNA-bd_sf"/>
</dbReference>
<feature type="domain" description="HTH arsR-type" evidence="4">
    <location>
        <begin position="279"/>
        <end position="373"/>
    </location>
</feature>
<dbReference type="GO" id="GO:0003677">
    <property type="term" value="F:DNA binding"/>
    <property type="evidence" value="ECO:0007669"/>
    <property type="project" value="UniProtKB-KW"/>
</dbReference>
<dbReference type="AlphaFoldDB" id="A0A926EVB4"/>
<gene>
    <name evidence="5" type="ORF">H8707_01795</name>
</gene>
<dbReference type="InterPro" id="IPR011991">
    <property type="entry name" value="ArsR-like_HTH"/>
</dbReference>
<dbReference type="InterPro" id="IPR051081">
    <property type="entry name" value="HTH_MetalResp_TranReg"/>
</dbReference>
<evidence type="ECO:0000313" key="6">
    <source>
        <dbReference type="Proteomes" id="UP000601171"/>
    </source>
</evidence>
<dbReference type="GO" id="GO:0003700">
    <property type="term" value="F:DNA-binding transcription factor activity"/>
    <property type="evidence" value="ECO:0007669"/>
    <property type="project" value="InterPro"/>
</dbReference>
<dbReference type="CDD" id="cd00090">
    <property type="entry name" value="HTH_ARSR"/>
    <property type="match status" value="1"/>
</dbReference>
<keyword evidence="6" id="KW-1185">Reference proteome</keyword>
<dbReference type="InterPro" id="IPR001845">
    <property type="entry name" value="HTH_ArsR_DNA-bd_dom"/>
</dbReference>
<comment type="caution">
    <text evidence="5">The sequence shown here is derived from an EMBL/GenBank/DDBJ whole genome shotgun (WGS) entry which is preliminary data.</text>
</comment>
<name>A0A926EVB4_9FIRM</name>
<dbReference type="Proteomes" id="UP000601171">
    <property type="component" value="Unassembled WGS sequence"/>
</dbReference>